<sequence length="34" mass="3885">RKKTLPDSIVNELKTILKNFEIDISSLRPTVPDC</sequence>
<evidence type="ECO:0000313" key="3">
    <source>
        <dbReference type="Proteomes" id="UP000663829"/>
    </source>
</evidence>
<dbReference type="EMBL" id="CAJOBC010109919">
    <property type="protein sequence ID" value="CAF4521813.1"/>
    <property type="molecule type" value="Genomic_DNA"/>
</dbReference>
<accession>A0A816D0E6</accession>
<name>A0A816D0E6_9BILA</name>
<proteinExistence type="predicted"/>
<evidence type="ECO:0000313" key="2">
    <source>
        <dbReference type="EMBL" id="CAF4521813.1"/>
    </source>
</evidence>
<gene>
    <name evidence="1" type="ORF">GPM918_LOCUS44102</name>
    <name evidence="2" type="ORF">SRO942_LOCUS45807</name>
</gene>
<reference evidence="1" key="1">
    <citation type="submission" date="2021-02" db="EMBL/GenBank/DDBJ databases">
        <authorList>
            <person name="Nowell W R."/>
        </authorList>
    </citation>
    <scope>NUCLEOTIDE SEQUENCE</scope>
</reference>
<dbReference type="EMBL" id="CAJNOQ010042369">
    <property type="protein sequence ID" value="CAF1626959.1"/>
    <property type="molecule type" value="Genomic_DNA"/>
</dbReference>
<feature type="non-terminal residue" evidence="1">
    <location>
        <position position="1"/>
    </location>
</feature>
<dbReference type="OrthoDB" id="565904at2759"/>
<organism evidence="1 3">
    <name type="scientific">Didymodactylos carnosus</name>
    <dbReference type="NCBI Taxonomy" id="1234261"/>
    <lineage>
        <taxon>Eukaryota</taxon>
        <taxon>Metazoa</taxon>
        <taxon>Spiralia</taxon>
        <taxon>Gnathifera</taxon>
        <taxon>Rotifera</taxon>
        <taxon>Eurotatoria</taxon>
        <taxon>Bdelloidea</taxon>
        <taxon>Philodinida</taxon>
        <taxon>Philodinidae</taxon>
        <taxon>Didymodactylos</taxon>
    </lineage>
</organism>
<comment type="caution">
    <text evidence="1">The sequence shown here is derived from an EMBL/GenBank/DDBJ whole genome shotgun (WGS) entry which is preliminary data.</text>
</comment>
<dbReference type="Proteomes" id="UP000663829">
    <property type="component" value="Unassembled WGS sequence"/>
</dbReference>
<dbReference type="AlphaFoldDB" id="A0A816D0E6"/>
<dbReference type="Proteomes" id="UP000681722">
    <property type="component" value="Unassembled WGS sequence"/>
</dbReference>
<evidence type="ECO:0000313" key="1">
    <source>
        <dbReference type="EMBL" id="CAF1626959.1"/>
    </source>
</evidence>
<protein>
    <submittedName>
        <fullName evidence="1">Uncharacterized protein</fullName>
    </submittedName>
</protein>
<keyword evidence="3" id="KW-1185">Reference proteome</keyword>